<evidence type="ECO:0000313" key="4">
    <source>
        <dbReference type="Proteomes" id="UP000289152"/>
    </source>
</evidence>
<dbReference type="InterPro" id="IPR050827">
    <property type="entry name" value="CRP1_MDG1_kinase"/>
</dbReference>
<dbReference type="CDD" id="cd02859">
    <property type="entry name" value="E_set_AMPKbeta_like_N"/>
    <property type="match status" value="1"/>
</dbReference>
<comment type="caution">
    <text evidence="3">The sequence shown here is derived from an EMBL/GenBank/DDBJ whole genome shotgun (WGS) entry which is preliminary data.</text>
</comment>
<accession>A0A4Q1BWW9</accession>
<dbReference type="GO" id="GO:0005634">
    <property type="term" value="C:nucleus"/>
    <property type="evidence" value="ECO:0007669"/>
    <property type="project" value="TreeGrafter"/>
</dbReference>
<dbReference type="GO" id="GO:0007165">
    <property type="term" value="P:signal transduction"/>
    <property type="evidence" value="ECO:0007669"/>
    <property type="project" value="TreeGrafter"/>
</dbReference>
<evidence type="ECO:0000313" key="3">
    <source>
        <dbReference type="EMBL" id="RXK42612.1"/>
    </source>
</evidence>
<dbReference type="OrthoDB" id="5873279at2759"/>
<dbReference type="AlphaFoldDB" id="A0A4Q1BWW9"/>
<sequence>MAQHMAKFTWGTGPQSVHVAGGFNNWSDTATPLHKQADGSFAADIPLPWGEKQAFKYVVDGEWKVREDEAKEWDAAGNMNNVYTAPAQSTASLVSTAPTSEPPAVPPKTVSDTAPTSAPTTQPADLLAASAPGAASPGTYTLGPVASSSPKASKIDSIEEPPAAASATTIEPVPEQMEKVAAAAPVGDAAVADQKGVLQTAAEYGAGAAAVIGAAVGTATAAVEKVTESAAVAVEKVTGLDLTQTQPISVEEAQAKGIDISSLETKTAEPGVAESSVSKPSAAAINDLDEKIQELKVNTEANGNSDPYPNQPAPVETLEKSGHDIPAQNETTANHTTVPMPSIVTIGERDPAKDRSADTGITSDNAGAKPISTNPGVSAEAEKAKAEATPERVTAVPTVTPPHAEVTPPKTPAKDDVGSAPSTPSKTPGSGHGKEATGASATKRKSGLFSKIKHAFSSPKEKK</sequence>
<dbReference type="GO" id="GO:0031588">
    <property type="term" value="C:nucleotide-activated protein kinase complex"/>
    <property type="evidence" value="ECO:0007669"/>
    <property type="project" value="TreeGrafter"/>
</dbReference>
<keyword evidence="4" id="KW-1185">Reference proteome</keyword>
<feature type="compositionally biased region" description="Polar residues" evidence="1">
    <location>
        <begin position="359"/>
        <end position="376"/>
    </location>
</feature>
<feature type="compositionally biased region" description="Basic and acidic residues" evidence="1">
    <location>
        <begin position="347"/>
        <end position="357"/>
    </location>
</feature>
<dbReference type="VEuPathDB" id="FungiDB:TREMEDRAFT_72928"/>
<organism evidence="3 4">
    <name type="scientific">Tremella mesenterica</name>
    <name type="common">Jelly fungus</name>
    <dbReference type="NCBI Taxonomy" id="5217"/>
    <lineage>
        <taxon>Eukaryota</taxon>
        <taxon>Fungi</taxon>
        <taxon>Dikarya</taxon>
        <taxon>Basidiomycota</taxon>
        <taxon>Agaricomycotina</taxon>
        <taxon>Tremellomycetes</taxon>
        <taxon>Tremellales</taxon>
        <taxon>Tremellaceae</taxon>
        <taxon>Tremella</taxon>
    </lineage>
</organism>
<dbReference type="InParanoid" id="A0A4Q1BWW9"/>
<gene>
    <name evidence="3" type="ORF">M231_00166</name>
</gene>
<dbReference type="STRING" id="5217.A0A4Q1BWW9"/>
<evidence type="ECO:0000256" key="1">
    <source>
        <dbReference type="SAM" id="MobiDB-lite"/>
    </source>
</evidence>
<feature type="region of interest" description="Disordered" evidence="1">
    <location>
        <begin position="298"/>
        <end position="463"/>
    </location>
</feature>
<name>A0A4Q1BWW9_TREME</name>
<dbReference type="InterPro" id="IPR014756">
    <property type="entry name" value="Ig_E-set"/>
</dbReference>
<dbReference type="InterPro" id="IPR032640">
    <property type="entry name" value="AMPK1_CBM"/>
</dbReference>
<feature type="compositionally biased region" description="Low complexity" evidence="1">
    <location>
        <begin position="113"/>
        <end position="123"/>
    </location>
</feature>
<evidence type="ECO:0000259" key="2">
    <source>
        <dbReference type="Pfam" id="PF16561"/>
    </source>
</evidence>
<feature type="compositionally biased region" description="Basic residues" evidence="1">
    <location>
        <begin position="442"/>
        <end position="454"/>
    </location>
</feature>
<reference evidence="3 4" key="1">
    <citation type="submission" date="2016-06" db="EMBL/GenBank/DDBJ databases">
        <title>Evolution of pathogenesis and genome organization in the Tremellales.</title>
        <authorList>
            <person name="Cuomo C."/>
            <person name="Litvintseva A."/>
            <person name="Heitman J."/>
            <person name="Chen Y."/>
            <person name="Sun S."/>
            <person name="Springer D."/>
            <person name="Dromer F."/>
            <person name="Young S."/>
            <person name="Zeng Q."/>
            <person name="Chapman S."/>
            <person name="Gujja S."/>
            <person name="Saif S."/>
            <person name="Birren B."/>
        </authorList>
    </citation>
    <scope>NUCLEOTIDE SEQUENCE [LARGE SCALE GENOMIC DNA]</scope>
    <source>
        <strain evidence="3 4">ATCC 28783</strain>
    </source>
</reference>
<dbReference type="Gene3D" id="2.60.40.10">
    <property type="entry name" value="Immunoglobulins"/>
    <property type="match status" value="1"/>
</dbReference>
<feature type="compositionally biased region" description="Polar residues" evidence="1">
    <location>
        <begin position="89"/>
        <end position="99"/>
    </location>
</feature>
<dbReference type="EMBL" id="SDIL01000001">
    <property type="protein sequence ID" value="RXK42612.1"/>
    <property type="molecule type" value="Genomic_DNA"/>
</dbReference>
<dbReference type="PANTHER" id="PTHR10343">
    <property type="entry name" value="5'-AMP-ACTIVATED PROTEIN KINASE , BETA SUBUNIT"/>
    <property type="match status" value="1"/>
</dbReference>
<feature type="compositionally biased region" description="Polar residues" evidence="1">
    <location>
        <begin position="328"/>
        <end position="339"/>
    </location>
</feature>
<feature type="compositionally biased region" description="Basic and acidic residues" evidence="1">
    <location>
        <begin position="380"/>
        <end position="390"/>
    </location>
</feature>
<feature type="region of interest" description="Disordered" evidence="1">
    <location>
        <begin position="89"/>
        <end position="123"/>
    </location>
</feature>
<dbReference type="SUPFAM" id="SSF81296">
    <property type="entry name" value="E set domains"/>
    <property type="match status" value="1"/>
</dbReference>
<feature type="region of interest" description="Disordered" evidence="1">
    <location>
        <begin position="140"/>
        <end position="169"/>
    </location>
</feature>
<dbReference type="GO" id="GO:0019901">
    <property type="term" value="F:protein kinase binding"/>
    <property type="evidence" value="ECO:0007669"/>
    <property type="project" value="TreeGrafter"/>
</dbReference>
<dbReference type="GO" id="GO:0005737">
    <property type="term" value="C:cytoplasm"/>
    <property type="evidence" value="ECO:0007669"/>
    <property type="project" value="TreeGrafter"/>
</dbReference>
<dbReference type="PANTHER" id="PTHR10343:SF94">
    <property type="entry name" value="MDG1P"/>
    <property type="match status" value="1"/>
</dbReference>
<proteinExistence type="predicted"/>
<protein>
    <recommendedName>
        <fullName evidence="2">AMP-activated protein kinase glycogen-binding domain-containing protein</fullName>
    </recommendedName>
</protein>
<dbReference type="Proteomes" id="UP000289152">
    <property type="component" value="Unassembled WGS sequence"/>
</dbReference>
<dbReference type="InterPro" id="IPR013783">
    <property type="entry name" value="Ig-like_fold"/>
</dbReference>
<feature type="compositionally biased region" description="Polar residues" evidence="1">
    <location>
        <begin position="299"/>
        <end position="308"/>
    </location>
</feature>
<feature type="domain" description="AMP-activated protein kinase glycogen-binding" evidence="2">
    <location>
        <begin position="7"/>
        <end position="85"/>
    </location>
</feature>
<dbReference type="Pfam" id="PF16561">
    <property type="entry name" value="AMPK1_CBM"/>
    <property type="match status" value="1"/>
</dbReference>